<evidence type="ECO:0000313" key="1">
    <source>
        <dbReference type="EMBL" id="EMI22667.1"/>
    </source>
</evidence>
<accession>M5S4U8</accession>
<gene>
    <name evidence="1" type="ORF">RMSM_00403</name>
</gene>
<name>M5S4U8_9BACT</name>
<dbReference type="PROSITE" id="PS51257">
    <property type="entry name" value="PROKAR_LIPOPROTEIN"/>
    <property type="match status" value="1"/>
</dbReference>
<dbReference type="Proteomes" id="UP000011991">
    <property type="component" value="Unassembled WGS sequence"/>
</dbReference>
<dbReference type="PATRIC" id="fig|1265738.3.peg.403"/>
<sequence length="51" mass="5657">MKQVFLFSLLLFAMICGCGESGPRVIERPEMTPEEAAAVEAEYERSMTTDA</sequence>
<dbReference type="EMBL" id="ANOG01000060">
    <property type="protein sequence ID" value="EMI22667.1"/>
    <property type="molecule type" value="Genomic_DNA"/>
</dbReference>
<keyword evidence="2" id="KW-1185">Reference proteome</keyword>
<comment type="caution">
    <text evidence="1">The sequence shown here is derived from an EMBL/GenBank/DDBJ whole genome shotgun (WGS) entry which is preliminary data.</text>
</comment>
<dbReference type="RefSeq" id="WP_008690733.1">
    <property type="nucleotide sequence ID" value="NZ_ANOG01000060.1"/>
</dbReference>
<proteinExistence type="predicted"/>
<organism evidence="1 2">
    <name type="scientific">Rhodopirellula maiorica SM1</name>
    <dbReference type="NCBI Taxonomy" id="1265738"/>
    <lineage>
        <taxon>Bacteria</taxon>
        <taxon>Pseudomonadati</taxon>
        <taxon>Planctomycetota</taxon>
        <taxon>Planctomycetia</taxon>
        <taxon>Pirellulales</taxon>
        <taxon>Pirellulaceae</taxon>
        <taxon>Novipirellula</taxon>
    </lineage>
</organism>
<evidence type="ECO:0000313" key="2">
    <source>
        <dbReference type="Proteomes" id="UP000011991"/>
    </source>
</evidence>
<dbReference type="AlphaFoldDB" id="M5S4U8"/>
<protein>
    <submittedName>
        <fullName evidence="1">Secreted protein</fullName>
    </submittedName>
</protein>
<reference evidence="1 2" key="1">
    <citation type="journal article" date="2013" name="Mar. Genomics">
        <title>Expression of sulfatases in Rhodopirellula baltica and the diversity of sulfatases in the genus Rhodopirellula.</title>
        <authorList>
            <person name="Wegner C.E."/>
            <person name="Richter-Heitmann T."/>
            <person name="Klindworth A."/>
            <person name="Klockow C."/>
            <person name="Richter M."/>
            <person name="Achstetter T."/>
            <person name="Glockner F.O."/>
            <person name="Harder J."/>
        </authorList>
    </citation>
    <scope>NUCLEOTIDE SEQUENCE [LARGE SCALE GENOMIC DNA]</scope>
    <source>
        <strain evidence="1 2">SM1</strain>
    </source>
</reference>